<evidence type="ECO:0000256" key="1">
    <source>
        <dbReference type="ARBA" id="ARBA00022679"/>
    </source>
</evidence>
<evidence type="ECO:0000256" key="4">
    <source>
        <dbReference type="ARBA" id="ARBA00022842"/>
    </source>
</evidence>
<protein>
    <recommendedName>
        <fullName evidence="6">Bifunctional uridylyltransferase/uridylyl-removing enzyme</fullName>
        <shortName evidence="6">UTase/UR</shortName>
    </recommendedName>
    <alternativeName>
        <fullName evidence="6">Bifunctional [protein-PII] modification enzyme</fullName>
    </alternativeName>
    <alternativeName>
        <fullName evidence="6">Bifunctional nitrogen sensor protein</fullName>
    </alternativeName>
    <domain>
        <recommendedName>
            <fullName evidence="6">[Protein-PII] uridylyltransferase</fullName>
            <shortName evidence="6">PII uridylyltransferase</shortName>
            <shortName evidence="6">UTase</shortName>
            <ecNumber evidence="6">2.7.7.59</ecNumber>
        </recommendedName>
    </domain>
    <domain>
        <recommendedName>
            <fullName evidence="6">[Protein-PII]-UMP uridylyl-removing enzyme</fullName>
            <shortName evidence="6">UR</shortName>
            <ecNumber evidence="6">3.1.4.-</ecNumber>
        </recommendedName>
    </domain>
</protein>
<evidence type="ECO:0000256" key="2">
    <source>
        <dbReference type="ARBA" id="ARBA00022695"/>
    </source>
</evidence>
<evidence type="ECO:0000256" key="3">
    <source>
        <dbReference type="ARBA" id="ARBA00022801"/>
    </source>
</evidence>
<keyword evidence="5 6" id="KW-0511">Multifunctional enzyme</keyword>
<dbReference type="FunCoup" id="A0A371RK37">
    <property type="interactions" value="218"/>
</dbReference>
<dbReference type="GO" id="GO:0008081">
    <property type="term" value="F:phosphoric diester hydrolase activity"/>
    <property type="evidence" value="ECO:0007669"/>
    <property type="project" value="UniProtKB-UniRule"/>
</dbReference>
<keyword evidence="3 6" id="KW-0378">Hydrolase</keyword>
<gene>
    <name evidence="6" type="primary">glnD</name>
    <name evidence="8" type="ORF">DX908_11350</name>
</gene>
<keyword evidence="9" id="KW-1185">Reference proteome</keyword>
<accession>A0A371RK37</accession>
<dbReference type="Pfam" id="PF01909">
    <property type="entry name" value="NTP_transf_2"/>
    <property type="match status" value="1"/>
</dbReference>
<dbReference type="AlphaFoldDB" id="A0A371RK37"/>
<dbReference type="CDD" id="cd04899">
    <property type="entry name" value="ACT_ACR-UUR-like_2"/>
    <property type="match status" value="1"/>
</dbReference>
<feature type="domain" description="ACT" evidence="7">
    <location>
        <begin position="798"/>
        <end position="880"/>
    </location>
</feature>
<dbReference type="Proteomes" id="UP000264589">
    <property type="component" value="Unassembled WGS sequence"/>
</dbReference>
<dbReference type="InParanoid" id="A0A371RK37"/>
<feature type="region of interest" description="Uridylyltransferase" evidence="6">
    <location>
        <begin position="1"/>
        <end position="327"/>
    </location>
</feature>
<comment type="activity regulation">
    <text evidence="6">Uridylyltransferase (UTase) activity is inhibited by glutamine, while glutamine activates uridylyl-removing (UR) activity.</text>
</comment>
<dbReference type="InterPro" id="IPR002912">
    <property type="entry name" value="ACT_dom"/>
</dbReference>
<dbReference type="RefSeq" id="WP_116392444.1">
    <property type="nucleotide sequence ID" value="NZ_QUQO01000001.1"/>
</dbReference>
<proteinExistence type="inferred from homology"/>
<dbReference type="PANTHER" id="PTHR47320">
    <property type="entry name" value="BIFUNCTIONAL URIDYLYLTRANSFERASE/URIDYLYL-REMOVING ENZYME"/>
    <property type="match status" value="1"/>
</dbReference>
<dbReference type="InterPro" id="IPR002934">
    <property type="entry name" value="Polymerase_NTP_transf_dom"/>
</dbReference>
<comment type="cofactor">
    <cofactor evidence="6">
        <name>Mg(2+)</name>
        <dbReference type="ChEBI" id="CHEBI:18420"/>
    </cofactor>
</comment>
<dbReference type="SUPFAM" id="SSF55021">
    <property type="entry name" value="ACT-like"/>
    <property type="match status" value="1"/>
</dbReference>
<dbReference type="SUPFAM" id="SSF81301">
    <property type="entry name" value="Nucleotidyltransferase"/>
    <property type="match status" value="1"/>
</dbReference>
<comment type="caution">
    <text evidence="6">Lacks conserved residue(s) required for the propagation of feature annotation.</text>
</comment>
<evidence type="ECO:0000256" key="5">
    <source>
        <dbReference type="ARBA" id="ARBA00023268"/>
    </source>
</evidence>
<reference evidence="8 9" key="1">
    <citation type="submission" date="2018-08" db="EMBL/GenBank/DDBJ databases">
        <title>Parvularcula sp. SM1705, isolated from surface water of the South Sea China.</title>
        <authorList>
            <person name="Sun L."/>
        </authorList>
    </citation>
    <scope>NUCLEOTIDE SEQUENCE [LARGE SCALE GENOMIC DNA]</scope>
    <source>
        <strain evidence="8 9">SM1705</strain>
    </source>
</reference>
<dbReference type="PANTHER" id="PTHR47320:SF1">
    <property type="entry name" value="BIFUNCTIONAL URIDYLYLTRANSFERASE_URIDYLYL-REMOVING ENZYME"/>
    <property type="match status" value="1"/>
</dbReference>
<dbReference type="PIRSF" id="PIRSF006288">
    <property type="entry name" value="PII_uridyltransf"/>
    <property type="match status" value="1"/>
</dbReference>
<dbReference type="OrthoDB" id="9758038at2"/>
<dbReference type="InterPro" id="IPR045865">
    <property type="entry name" value="ACT-like_dom_sf"/>
</dbReference>
<dbReference type="HAMAP" id="MF_00277">
    <property type="entry name" value="PII_uridylyl_transf"/>
    <property type="match status" value="1"/>
</dbReference>
<organism evidence="8 9">
    <name type="scientific">Parvularcula marina</name>
    <dbReference type="NCBI Taxonomy" id="2292771"/>
    <lineage>
        <taxon>Bacteria</taxon>
        <taxon>Pseudomonadati</taxon>
        <taxon>Pseudomonadota</taxon>
        <taxon>Alphaproteobacteria</taxon>
        <taxon>Parvularculales</taxon>
        <taxon>Parvularculaceae</taxon>
        <taxon>Parvularcula</taxon>
    </lineage>
</organism>
<keyword evidence="4 6" id="KW-0460">Magnesium</keyword>
<comment type="catalytic activity">
    <reaction evidence="6">
        <text>[protein-PII]-uridylyl-L-tyrosine + H2O = [protein-PII]-L-tyrosine + UMP + H(+)</text>
        <dbReference type="Rhea" id="RHEA:48600"/>
        <dbReference type="Rhea" id="RHEA-COMP:12147"/>
        <dbReference type="Rhea" id="RHEA-COMP:12148"/>
        <dbReference type="ChEBI" id="CHEBI:15377"/>
        <dbReference type="ChEBI" id="CHEBI:15378"/>
        <dbReference type="ChEBI" id="CHEBI:46858"/>
        <dbReference type="ChEBI" id="CHEBI:57865"/>
        <dbReference type="ChEBI" id="CHEBI:90602"/>
    </reaction>
</comment>
<evidence type="ECO:0000313" key="9">
    <source>
        <dbReference type="Proteomes" id="UP000264589"/>
    </source>
</evidence>
<comment type="function">
    <text evidence="6">Modifies, by uridylylation and deuridylylation, the PII regulatory proteins (GlnB and homologs), in response to the nitrogen status of the cell that GlnD senses through the glutamine level. Under low glutamine levels, catalyzes the conversion of the PII proteins and UTP to PII-UMP and PPi, while under higher glutamine levels, GlnD hydrolyzes PII-UMP to PII and UMP (deuridylylation). Thus, controls uridylylation state and activity of the PII proteins, and plays an important role in the regulation of nitrogen metabolism.</text>
</comment>
<sequence length="881" mass="97586">MTAGGDPPIVAGLLKGKFARERAGALRSFWLSEQDRLLGAGVPGDEVAVHLAKLMDEIIRALCEGACDDFAVMAVGGYGQGRLAPFSDIDLLILTPDDEQEGAAPDFIYTLWDMGVVPAQAIHTVQSAIAAAEEELDTRTSFLDARPVCGSESLMREFHAAYEELRKRTIPEYFQAKLEEQRLRHEDADNSTYAIEPDVKRGRGGVRDLQTLFWLGRYLEGRDNFSLSTILAPREIRRIGKLEEFFWSVRVHLHKVAGRGDDKLYFPLQRDIATRLGFYENDHASKVDRFMRYYFLAAQETSRLTGVAIRRLERRALGDGKLPKGKSVDSHPGIVAVKGRAAFAKEITTPDALNCLELFHACGLLGLPIHFEAFTAVARASRRFTFRGLQTRQITDRFTDILRDSPKLEPVLRQMAETGFLGRMLPAFGGIVGRAEHGLFRRFTLDDHVLRSISVLDRICADDGEFSGTVFLDRAREFRPTLAFALLIQEMPAAMVRPSAQRIRRRITQRVGFILDDKEAAKLIAFAILNRSLLVRTATRREVAAPEMLEGVATTIGTVDRLAFLSLFTLCRQYEAGVGSWEEYSHRDVRLLVQLLNIQITGGSTAVSLFLNGRSQGLRDQVAAKVGSGRMAAFDALVEAAGPAFWTSADVPAATRLAALMAEPGPEEAGRSAVYADEEGFLNIIVYSEDRLTLFAECAGLAAMRGGSVFGARGYAFVHQGQHRGVIMMQIQRAGTPPEPFDPADIESLGIAEDFDAIAQGHPPKISLPPPSVRDRRHVFEVEPSIRMDKDASNDALVVEVEARDRPGLLYLLVSHLSEIGVDTSYALVATYGHRAVDTFYLRDYPGYKIEDPRRMEVIRRQIMRALSDDAADSALIRTGA</sequence>
<keyword evidence="2 6" id="KW-0548">Nucleotidyltransferase</keyword>
<comment type="domain">
    <text evidence="6">Has four distinct domains: an N-terminal nucleotidyltransferase (NT) domain responsible for UTase activity, a central HD domain that encodes UR activity, and two C-terminal ACT domains that seem to have a role in glutamine sensing.</text>
</comment>
<dbReference type="EMBL" id="QUQO01000001">
    <property type="protein sequence ID" value="RFB05811.1"/>
    <property type="molecule type" value="Genomic_DNA"/>
</dbReference>
<evidence type="ECO:0000256" key="6">
    <source>
        <dbReference type="HAMAP-Rule" id="MF_00277"/>
    </source>
</evidence>
<dbReference type="PROSITE" id="PS51671">
    <property type="entry name" value="ACT"/>
    <property type="match status" value="1"/>
</dbReference>
<dbReference type="CDD" id="cd05401">
    <property type="entry name" value="NT_GlnE_GlnD_like"/>
    <property type="match status" value="1"/>
</dbReference>
<evidence type="ECO:0000313" key="8">
    <source>
        <dbReference type="EMBL" id="RFB05811.1"/>
    </source>
</evidence>
<dbReference type="Pfam" id="PF08335">
    <property type="entry name" value="GlnD_UR_UTase"/>
    <property type="match status" value="1"/>
</dbReference>
<evidence type="ECO:0000259" key="7">
    <source>
        <dbReference type="PROSITE" id="PS51671"/>
    </source>
</evidence>
<name>A0A371RK37_9PROT</name>
<comment type="caution">
    <text evidence="8">The sequence shown here is derived from an EMBL/GenBank/DDBJ whole genome shotgun (WGS) entry which is preliminary data.</text>
</comment>
<keyword evidence="1 6" id="KW-0808">Transferase</keyword>
<dbReference type="GO" id="GO:0006808">
    <property type="term" value="P:regulation of nitrogen utilization"/>
    <property type="evidence" value="ECO:0007669"/>
    <property type="project" value="UniProtKB-UniRule"/>
</dbReference>
<dbReference type="EC" id="2.7.7.59" evidence="6"/>
<dbReference type="InterPro" id="IPR013546">
    <property type="entry name" value="PII_UdlTrfase/GS_AdlTrfase"/>
</dbReference>
<dbReference type="EC" id="3.1.4.-" evidence="6"/>
<dbReference type="InterPro" id="IPR010043">
    <property type="entry name" value="UTase/UR"/>
</dbReference>
<comment type="catalytic activity">
    <reaction evidence="6">
        <text>[protein-PII]-L-tyrosine + UTP = [protein-PII]-uridylyl-L-tyrosine + diphosphate</text>
        <dbReference type="Rhea" id="RHEA:13673"/>
        <dbReference type="Rhea" id="RHEA-COMP:12147"/>
        <dbReference type="Rhea" id="RHEA-COMP:12148"/>
        <dbReference type="ChEBI" id="CHEBI:33019"/>
        <dbReference type="ChEBI" id="CHEBI:46398"/>
        <dbReference type="ChEBI" id="CHEBI:46858"/>
        <dbReference type="ChEBI" id="CHEBI:90602"/>
        <dbReference type="EC" id="2.7.7.59"/>
    </reaction>
</comment>
<dbReference type="GO" id="GO:0008773">
    <property type="term" value="F:[protein-PII] uridylyltransferase activity"/>
    <property type="evidence" value="ECO:0007669"/>
    <property type="project" value="UniProtKB-UniRule"/>
</dbReference>
<comment type="similarity">
    <text evidence="6">Belongs to the GlnD family.</text>
</comment>
<dbReference type="InterPro" id="IPR043519">
    <property type="entry name" value="NT_sf"/>
</dbReference>